<gene>
    <name evidence="2" type="ORF">BN1205_059820</name>
</gene>
<feature type="compositionally biased region" description="Basic and acidic residues" evidence="1">
    <location>
        <begin position="135"/>
        <end position="159"/>
    </location>
</feature>
<dbReference type="EMBL" id="LN714500">
    <property type="protein sequence ID" value="CEL76988.1"/>
    <property type="molecule type" value="Genomic_DNA"/>
</dbReference>
<reference evidence="2" key="1">
    <citation type="journal article" date="2015" name="PLoS ONE">
        <title>Comprehensive Evaluation of Toxoplasma gondii VEG and Neospora caninum LIV Genomes with Tachyzoite Stage Transcriptome and Proteome Defines Novel Transcript Features.</title>
        <authorList>
            <person name="Ramaprasad A."/>
            <person name="Mourier T."/>
            <person name="Naeem R."/>
            <person name="Malas T.B."/>
            <person name="Moussa E."/>
            <person name="Panigrahi A."/>
            <person name="Vermont S.J."/>
            <person name="Otto T.D."/>
            <person name="Wastling J."/>
            <person name="Pain A."/>
        </authorList>
    </citation>
    <scope>NUCLEOTIDE SEQUENCE</scope>
    <source>
        <strain evidence="2">VEG</strain>
    </source>
</reference>
<feature type="region of interest" description="Disordered" evidence="1">
    <location>
        <begin position="1"/>
        <end position="21"/>
    </location>
</feature>
<feature type="compositionally biased region" description="Low complexity" evidence="1">
    <location>
        <begin position="190"/>
        <end position="208"/>
    </location>
</feature>
<feature type="compositionally biased region" description="Basic and acidic residues" evidence="1">
    <location>
        <begin position="175"/>
        <end position="187"/>
    </location>
</feature>
<protein>
    <submittedName>
        <fullName evidence="2">Uncharacterized protein</fullName>
    </submittedName>
</protein>
<name>A0A0F7V6Z8_TOXGV</name>
<dbReference type="AlphaFoldDB" id="A0A0F7V6Z8"/>
<proteinExistence type="predicted"/>
<evidence type="ECO:0000256" key="1">
    <source>
        <dbReference type="SAM" id="MobiDB-lite"/>
    </source>
</evidence>
<sequence>MSTPSRRPRVFDPPSRARRAYERHRRELAEFAVSRQQQQPPEPLVKRLTTFQLLKENAKEEDRKEKFRTEFAVGLVVKKRPREEESTVASPPRPLSPHSSSCFPCFSPSSRGPLLRRPSCSVRPGASSSFSPARSADRFSERAREGKHSALKLAEPDLRRKAHHSSLESAVSDECADRERSDLESAKRFSSLAAPAAGSSVSSASSSAVGQSTAFLSDILSAYPDEEEPSCASSVSDP</sequence>
<accession>A0A0F7V6Z8</accession>
<evidence type="ECO:0000313" key="2">
    <source>
        <dbReference type="EMBL" id="CEL76988.1"/>
    </source>
</evidence>
<feature type="compositionally biased region" description="Low complexity" evidence="1">
    <location>
        <begin position="96"/>
        <end position="110"/>
    </location>
</feature>
<organism evidence="2">
    <name type="scientific">Toxoplasma gondii (strain ATCC 50861 / VEG)</name>
    <dbReference type="NCBI Taxonomy" id="432359"/>
    <lineage>
        <taxon>Eukaryota</taxon>
        <taxon>Sar</taxon>
        <taxon>Alveolata</taxon>
        <taxon>Apicomplexa</taxon>
        <taxon>Conoidasida</taxon>
        <taxon>Coccidia</taxon>
        <taxon>Eucoccidiorida</taxon>
        <taxon>Eimeriorina</taxon>
        <taxon>Sarcocystidae</taxon>
        <taxon>Toxoplasma</taxon>
    </lineage>
</organism>
<feature type="region of interest" description="Disordered" evidence="1">
    <location>
        <begin position="78"/>
        <end position="208"/>
    </location>
</feature>